<evidence type="ECO:0000256" key="1">
    <source>
        <dbReference type="SAM" id="MobiDB-lite"/>
    </source>
</evidence>
<feature type="region of interest" description="Disordered" evidence="1">
    <location>
        <begin position="113"/>
        <end position="139"/>
    </location>
</feature>
<keyword evidence="4" id="KW-1185">Reference proteome</keyword>
<dbReference type="Pfam" id="PF25545">
    <property type="entry name" value="DUF7924"/>
    <property type="match status" value="1"/>
</dbReference>
<sequence>MARAEQLYLQGDTRLDSLAETTDEPWDCCMPLIQGRTLPAPGYCVGFHRREFDTRERRLRRLRRLFTAEATSAGVGGSVEFATREVLFPFFVAEGSCKTLLQSKKLQHCKAHRSAQRTSAIAGHARPRRNRRRRMRQTG</sequence>
<dbReference type="EMBL" id="JBBPDW010000010">
    <property type="protein sequence ID" value="KAK7548816.1"/>
    <property type="molecule type" value="Genomic_DNA"/>
</dbReference>
<protein>
    <recommendedName>
        <fullName evidence="2">DUF7924 domain-containing protein</fullName>
    </recommendedName>
</protein>
<comment type="caution">
    <text evidence="3">The sequence shown here is derived from an EMBL/GenBank/DDBJ whole genome shotgun (WGS) entry which is preliminary data.</text>
</comment>
<organism evidence="3 4">
    <name type="scientific">Phyllosticta citricarpa</name>
    <dbReference type="NCBI Taxonomy" id="55181"/>
    <lineage>
        <taxon>Eukaryota</taxon>
        <taxon>Fungi</taxon>
        <taxon>Dikarya</taxon>
        <taxon>Ascomycota</taxon>
        <taxon>Pezizomycotina</taxon>
        <taxon>Dothideomycetes</taxon>
        <taxon>Dothideomycetes incertae sedis</taxon>
        <taxon>Botryosphaeriales</taxon>
        <taxon>Phyllostictaceae</taxon>
        <taxon>Phyllosticta</taxon>
    </lineage>
</organism>
<proteinExistence type="predicted"/>
<evidence type="ECO:0000313" key="4">
    <source>
        <dbReference type="Proteomes" id="UP001365128"/>
    </source>
</evidence>
<dbReference type="Proteomes" id="UP001365128">
    <property type="component" value="Unassembled WGS sequence"/>
</dbReference>
<name>A0ABR1MIP1_9PEZI</name>
<feature type="domain" description="DUF7924" evidence="2">
    <location>
        <begin position="3"/>
        <end position="123"/>
    </location>
</feature>
<feature type="compositionally biased region" description="Basic residues" evidence="1">
    <location>
        <begin position="125"/>
        <end position="139"/>
    </location>
</feature>
<evidence type="ECO:0000313" key="3">
    <source>
        <dbReference type="EMBL" id="KAK7548816.1"/>
    </source>
</evidence>
<reference evidence="3 4" key="1">
    <citation type="submission" date="2024-04" db="EMBL/GenBank/DDBJ databases">
        <title>Phyllosticta paracitricarpa is synonymous to the EU quarantine fungus P. citricarpa based on phylogenomic analyses.</title>
        <authorList>
            <consortium name="Lawrence Berkeley National Laboratory"/>
            <person name="Van Ingen-Buijs V.A."/>
            <person name="Van Westerhoven A.C."/>
            <person name="Haridas S."/>
            <person name="Skiadas P."/>
            <person name="Martin F."/>
            <person name="Groenewald J.Z."/>
            <person name="Crous P.W."/>
            <person name="Seidl M.F."/>
        </authorList>
    </citation>
    <scope>NUCLEOTIDE SEQUENCE [LARGE SCALE GENOMIC DNA]</scope>
    <source>
        <strain evidence="3 4">CBS 122670</strain>
    </source>
</reference>
<evidence type="ECO:0000259" key="2">
    <source>
        <dbReference type="Pfam" id="PF25545"/>
    </source>
</evidence>
<dbReference type="InterPro" id="IPR057684">
    <property type="entry name" value="DUF7924"/>
</dbReference>
<accession>A0ABR1MIP1</accession>
<gene>
    <name evidence="3" type="ORF">IWX46DRAFT_41698</name>
</gene>